<evidence type="ECO:0000313" key="2">
    <source>
        <dbReference type="Proteomes" id="UP000256727"/>
    </source>
</evidence>
<protein>
    <submittedName>
        <fullName evidence="1">Uncharacterized protein</fullName>
    </submittedName>
</protein>
<keyword evidence="2" id="KW-1185">Reference proteome</keyword>
<proteinExistence type="predicted"/>
<comment type="caution">
    <text evidence="1">The sequence shown here is derived from an EMBL/GenBank/DDBJ whole genome shotgun (WGS) entry which is preliminary data.</text>
</comment>
<name>A0A3D9LHK4_9MICC</name>
<gene>
    <name evidence="1" type="ORF">C8E99_2795</name>
</gene>
<accession>A0A3D9LHK4</accession>
<organism evidence="1 2">
    <name type="scientific">Citricoccus muralis</name>
    <dbReference type="NCBI Taxonomy" id="169134"/>
    <lineage>
        <taxon>Bacteria</taxon>
        <taxon>Bacillati</taxon>
        <taxon>Actinomycetota</taxon>
        <taxon>Actinomycetes</taxon>
        <taxon>Micrococcales</taxon>
        <taxon>Micrococcaceae</taxon>
        <taxon>Citricoccus</taxon>
    </lineage>
</organism>
<dbReference type="AlphaFoldDB" id="A0A3D9LHK4"/>
<reference evidence="1 2" key="1">
    <citation type="submission" date="2018-07" db="EMBL/GenBank/DDBJ databases">
        <title>Sequencing the genomes of 1000 actinobacteria strains.</title>
        <authorList>
            <person name="Klenk H.-P."/>
        </authorList>
    </citation>
    <scope>NUCLEOTIDE SEQUENCE [LARGE SCALE GENOMIC DNA]</scope>
    <source>
        <strain evidence="1 2">DSM 14442</strain>
    </source>
</reference>
<dbReference type="EMBL" id="QREH01000001">
    <property type="protein sequence ID" value="REE04937.1"/>
    <property type="molecule type" value="Genomic_DNA"/>
</dbReference>
<evidence type="ECO:0000313" key="1">
    <source>
        <dbReference type="EMBL" id="REE04937.1"/>
    </source>
</evidence>
<dbReference type="Proteomes" id="UP000256727">
    <property type="component" value="Unassembled WGS sequence"/>
</dbReference>
<sequence length="81" mass="7074">MRRFRAGASITAGSGVCSGRLAGAAEAGSACSAEVGVWAAETCSGCSGTGVSGAVASGADTAGAGASCSAAGAAGCAAGGV</sequence>